<dbReference type="InterPro" id="IPR011050">
    <property type="entry name" value="Pectin_lyase_fold/virulence"/>
</dbReference>
<keyword evidence="3" id="KW-1185">Reference proteome</keyword>
<dbReference type="SMART" id="SM00710">
    <property type="entry name" value="PbH1"/>
    <property type="match status" value="6"/>
</dbReference>
<name>A0ABY9EA72_9GAMM</name>
<protein>
    <submittedName>
        <fullName evidence="2">Right-handed parallel beta-helix repeat-containing protein</fullName>
    </submittedName>
</protein>
<accession>A0ABY9EA72</accession>
<dbReference type="SUPFAM" id="SSF51126">
    <property type="entry name" value="Pectin lyase-like"/>
    <property type="match status" value="1"/>
</dbReference>
<dbReference type="InterPro" id="IPR012334">
    <property type="entry name" value="Pectin_lyas_fold"/>
</dbReference>
<gene>
    <name evidence="2" type="ORF">M8T91_15330</name>
</gene>
<sequence length="401" mass="42953">MPVRFILQILAVALLVTTVAARAGIHRVYPGESIQAAIDAANPGDTILVEPGDYYEDAASLYGLRITKDNLRLIGKSENSHSHPSGTDGGMSNRVRLIANGAQETGIYVAPAGCEYKDSACADELQGFYLRGFSVEGYPVNGIQTRWVNGFHFVRNASVNNRNNGIYPTLSSNGLVRDNISYGSLDTAMWVAGSEHIRVIGNELFGSVIGFEITVSNQIQVRHNKIYDNTVGVGLFHPNGAGNPPLPVMENWIIEHNHIHDNNRPNRAPDGSFQADLPPGAGVLLMGVSNHVVDKNRVANNDFVGIGVLGWCSATTGTDNSCDNRPPISDPAANNNQVSLNILNGNGESPPGGIFDFLASDLVYFQFEVTDGAGNCFKNNKPEALTFVSSTPGGELPSDNC</sequence>
<evidence type="ECO:0000313" key="2">
    <source>
        <dbReference type="EMBL" id="WKD49256.1"/>
    </source>
</evidence>
<dbReference type="InterPro" id="IPR007742">
    <property type="entry name" value="NosD_dom"/>
</dbReference>
<reference evidence="2 3" key="1">
    <citation type="submission" date="2022-05" db="EMBL/GenBank/DDBJ databases">
        <title>Microbulbifer sp. nov., isolated from sponge.</title>
        <authorList>
            <person name="Gao L."/>
        </authorList>
    </citation>
    <scope>NUCLEOTIDE SEQUENCE [LARGE SCALE GENOMIC DNA]</scope>
    <source>
        <strain evidence="2 3">MI-G</strain>
    </source>
</reference>
<evidence type="ECO:0000313" key="3">
    <source>
        <dbReference type="Proteomes" id="UP001321520"/>
    </source>
</evidence>
<dbReference type="EMBL" id="CP098023">
    <property type="protein sequence ID" value="WKD49256.1"/>
    <property type="molecule type" value="Genomic_DNA"/>
</dbReference>
<dbReference type="RefSeq" id="WP_301415046.1">
    <property type="nucleotide sequence ID" value="NZ_CP098023.1"/>
</dbReference>
<organism evidence="2 3">
    <name type="scientific">Microbulbifer spongiae</name>
    <dbReference type="NCBI Taxonomy" id="2944933"/>
    <lineage>
        <taxon>Bacteria</taxon>
        <taxon>Pseudomonadati</taxon>
        <taxon>Pseudomonadota</taxon>
        <taxon>Gammaproteobacteria</taxon>
        <taxon>Cellvibrionales</taxon>
        <taxon>Microbulbiferaceae</taxon>
        <taxon>Microbulbifer</taxon>
    </lineage>
</organism>
<dbReference type="Gene3D" id="2.160.20.10">
    <property type="entry name" value="Single-stranded right-handed beta-helix, Pectin lyase-like"/>
    <property type="match status" value="1"/>
</dbReference>
<dbReference type="Pfam" id="PF05048">
    <property type="entry name" value="NosD"/>
    <property type="match status" value="1"/>
</dbReference>
<evidence type="ECO:0000259" key="1">
    <source>
        <dbReference type="Pfam" id="PF05048"/>
    </source>
</evidence>
<dbReference type="Proteomes" id="UP001321520">
    <property type="component" value="Chromosome"/>
</dbReference>
<proteinExistence type="predicted"/>
<dbReference type="InterPro" id="IPR006626">
    <property type="entry name" value="PbH1"/>
</dbReference>
<feature type="domain" description="Periplasmic copper-binding protein NosD beta helix" evidence="1">
    <location>
        <begin position="118"/>
        <end position="235"/>
    </location>
</feature>